<comment type="caution">
    <text evidence="2">The sequence shown here is derived from an EMBL/GenBank/DDBJ whole genome shotgun (WGS) entry which is preliminary data.</text>
</comment>
<proteinExistence type="predicted"/>
<dbReference type="PANTHER" id="PTHR24148:SF73">
    <property type="entry name" value="HET DOMAIN PROTEIN (AFU_ORTHOLOGUE AFUA_8G01020)"/>
    <property type="match status" value="1"/>
</dbReference>
<dbReference type="InterPro" id="IPR010730">
    <property type="entry name" value="HET"/>
</dbReference>
<gene>
    <name evidence="2" type="ORF">PGQ11_005668</name>
</gene>
<feature type="domain" description="Heterokaryon incompatibility" evidence="1">
    <location>
        <begin position="76"/>
        <end position="270"/>
    </location>
</feature>
<name>A0ABR2JBL0_9PEZI</name>
<evidence type="ECO:0000313" key="3">
    <source>
        <dbReference type="Proteomes" id="UP001390339"/>
    </source>
</evidence>
<dbReference type="Proteomes" id="UP001390339">
    <property type="component" value="Unassembled WGS sequence"/>
</dbReference>
<reference evidence="2 3" key="1">
    <citation type="journal article" date="2024" name="IMA Fungus">
        <title>Apiospora arundinis, a panoply of carbohydrate-active enzymes and secondary metabolites.</title>
        <authorList>
            <person name="Sorensen T."/>
            <person name="Petersen C."/>
            <person name="Muurmann A.T."/>
            <person name="Christiansen J.V."/>
            <person name="Brundto M.L."/>
            <person name="Overgaard C.K."/>
            <person name="Boysen A.T."/>
            <person name="Wollenberg R.D."/>
            <person name="Larsen T.O."/>
            <person name="Sorensen J.L."/>
            <person name="Nielsen K.L."/>
            <person name="Sondergaard T.E."/>
        </authorList>
    </citation>
    <scope>NUCLEOTIDE SEQUENCE [LARGE SCALE GENOMIC DNA]</scope>
    <source>
        <strain evidence="2 3">AAU 773</strain>
    </source>
</reference>
<protein>
    <submittedName>
        <fullName evidence="2">Heterokaryon incompatibility protein-domain-containing protein</fullName>
    </submittedName>
</protein>
<dbReference type="EMBL" id="JAPCWZ010000003">
    <property type="protein sequence ID" value="KAK8875154.1"/>
    <property type="molecule type" value="Genomic_DNA"/>
</dbReference>
<dbReference type="InterPro" id="IPR052895">
    <property type="entry name" value="HetReg/Transcr_Mod"/>
</dbReference>
<sequence length="726" mass="81768">MSKRFHPQQTRSLYSKLPTNSSTARLVTILPPEPNQPSLSSDRVALDGAAFNPTDASQLLVCEIDEFDVDDATIQYKALSYSWKDGDDQESIYIMCNSTAVQVSLHLYKALVRLRSETELVRVWVDSLCINQKDNAERTHQVKIMREIYQNSSEVIVWLGDSKTHDNLLPTCHRSLLDIDYLLDWFGDKRDISKLEAYYAPGSASLRRTYFDDFTRDVFGALCMVHALAAGIYAFEIPAFRNLEQAAPIMRGFEAVASKSWWERVWVVQEVVVAEKVTVMYGKTSVPWEVLCKAADQLNRSQQNCHLDSMYPYLRKGQALADFARLVTDIESTRKIWRSRTPLVPLQLLRKFRSRKASDPKDKVFALLGLVQFWNGIQPLQADYNHSIESTFLGTMMMLISNMKSLSVLAGSTGRACLRKSKAPSWVIDWSFPAEANEYTRLKSIVLYNAGGSLQGSVRLHGGGILESPAYLVGKVAILGEELVVEGATRMRGTISSWEKLLDHVLDPYIGKDSEAFWRTICGDVEYVLEGGQPQQDENDGSGEFHRASTDARAGWEHWRSADKQYNRKTSLIGDNNWQEVPTLTDNARKRNAFNYALSCAAGGRRFFITEEEHIGIGPKDMQVGDSVAIICGSQVPFVLRPSPRKPRACQNAVPETLFTKNQPQHWISAGRDANEEMLQTLKGEDSRLCNRVHWPCYTVVGDAYVHGVMDEAQNSGRAQSTVYLV</sequence>
<organism evidence="2 3">
    <name type="scientific">Apiospora arundinis</name>
    <dbReference type="NCBI Taxonomy" id="335852"/>
    <lineage>
        <taxon>Eukaryota</taxon>
        <taxon>Fungi</taxon>
        <taxon>Dikarya</taxon>
        <taxon>Ascomycota</taxon>
        <taxon>Pezizomycotina</taxon>
        <taxon>Sordariomycetes</taxon>
        <taxon>Xylariomycetidae</taxon>
        <taxon>Amphisphaeriales</taxon>
        <taxon>Apiosporaceae</taxon>
        <taxon>Apiospora</taxon>
    </lineage>
</organism>
<keyword evidence="3" id="KW-1185">Reference proteome</keyword>
<accession>A0ABR2JBL0</accession>
<evidence type="ECO:0000259" key="1">
    <source>
        <dbReference type="Pfam" id="PF06985"/>
    </source>
</evidence>
<dbReference type="Pfam" id="PF26639">
    <property type="entry name" value="Het-6_barrel"/>
    <property type="match status" value="1"/>
</dbReference>
<dbReference type="Pfam" id="PF06985">
    <property type="entry name" value="HET"/>
    <property type="match status" value="1"/>
</dbReference>
<dbReference type="PANTHER" id="PTHR24148">
    <property type="entry name" value="ANKYRIN REPEAT DOMAIN-CONTAINING PROTEIN 39 HOMOLOG-RELATED"/>
    <property type="match status" value="1"/>
</dbReference>
<evidence type="ECO:0000313" key="2">
    <source>
        <dbReference type="EMBL" id="KAK8875154.1"/>
    </source>
</evidence>